<dbReference type="InterPro" id="IPR029471">
    <property type="entry name" value="HNH_5"/>
</dbReference>
<dbReference type="EMBL" id="CP114202">
    <property type="protein sequence ID" value="WAT94968.1"/>
    <property type="molecule type" value="Genomic_DNA"/>
</dbReference>
<evidence type="ECO:0000313" key="3">
    <source>
        <dbReference type="Proteomes" id="UP001210609"/>
    </source>
</evidence>
<dbReference type="RefSeq" id="WP_190076347.1">
    <property type="nucleotide sequence ID" value="NZ_BMSS01000001.1"/>
</dbReference>
<dbReference type="Gene3D" id="1.10.30.50">
    <property type="match status" value="1"/>
</dbReference>
<keyword evidence="3" id="KW-1185">Reference proteome</keyword>
<proteinExistence type="predicted"/>
<dbReference type="CDD" id="cd00085">
    <property type="entry name" value="HNHc"/>
    <property type="match status" value="1"/>
</dbReference>
<gene>
    <name evidence="2" type="ORF">STRLI_000640</name>
</gene>
<accession>A0ABY7I8B8</accession>
<dbReference type="GO" id="GO:0004519">
    <property type="term" value="F:endonuclease activity"/>
    <property type="evidence" value="ECO:0007669"/>
    <property type="project" value="UniProtKB-KW"/>
</dbReference>
<keyword evidence="2" id="KW-0378">Hydrolase</keyword>
<protein>
    <submittedName>
        <fullName evidence="2">HNH endonuclease</fullName>
    </submittedName>
</protein>
<organism evidence="2 3">
    <name type="scientific">Streptomyces nigrescens</name>
    <dbReference type="NCBI Taxonomy" id="1920"/>
    <lineage>
        <taxon>Bacteria</taxon>
        <taxon>Bacillati</taxon>
        <taxon>Actinomycetota</taxon>
        <taxon>Actinomycetes</taxon>
        <taxon>Kitasatosporales</taxon>
        <taxon>Streptomycetaceae</taxon>
        <taxon>Streptomyces</taxon>
    </lineage>
</organism>
<dbReference type="PANTHER" id="PTHR33877:SF2">
    <property type="entry name" value="OS07G0170200 PROTEIN"/>
    <property type="match status" value="1"/>
</dbReference>
<keyword evidence="2" id="KW-0255">Endonuclease</keyword>
<dbReference type="InterPro" id="IPR003615">
    <property type="entry name" value="HNH_nuc"/>
</dbReference>
<evidence type="ECO:0000313" key="2">
    <source>
        <dbReference type="EMBL" id="WAT94968.1"/>
    </source>
</evidence>
<dbReference type="Pfam" id="PF14279">
    <property type="entry name" value="HNH_5"/>
    <property type="match status" value="1"/>
</dbReference>
<reference evidence="2 3" key="1">
    <citation type="submission" date="2022-12" db="EMBL/GenBank/DDBJ databases">
        <authorList>
            <person name="Ruckert C."/>
            <person name="Busche T."/>
            <person name="Kalinowski J."/>
            <person name="Wittmann C."/>
        </authorList>
    </citation>
    <scope>NUCLEOTIDE SEQUENCE [LARGE SCALE GENOMIC DNA]</scope>
    <source>
        <strain evidence="2 3">DSM 40555</strain>
    </source>
</reference>
<dbReference type="SMART" id="SM00507">
    <property type="entry name" value="HNHc"/>
    <property type="match status" value="1"/>
</dbReference>
<evidence type="ECO:0000259" key="1">
    <source>
        <dbReference type="SMART" id="SM00507"/>
    </source>
</evidence>
<name>A0ABY7I8B8_STRNI</name>
<feature type="domain" description="HNH nuclease" evidence="1">
    <location>
        <begin position="6"/>
        <end position="59"/>
    </location>
</feature>
<dbReference type="Proteomes" id="UP001210609">
    <property type="component" value="Chromosome"/>
</dbReference>
<dbReference type="InterPro" id="IPR052892">
    <property type="entry name" value="NA-targeting_endonuclease"/>
</dbReference>
<dbReference type="PANTHER" id="PTHR33877">
    <property type="entry name" value="SLL1193 PROTEIN"/>
    <property type="match status" value="1"/>
</dbReference>
<keyword evidence="2" id="KW-0540">Nuclease</keyword>
<sequence>MAVSKRLRYEILRRDNHTCRYCGATAPDAPLRIDHVTPVALGGADTPDNLVTACQDCNSGKSSATTDAAVVADVADDAMRWAAAMRQAASNLVEQEKPKLEYRDAFLGEWQRWGVGKGAERKAVELPAGWKASVDRFRVAGLPMQIWADIVDTAMGNDKVLEVNKFKYSCGIAWNKVTAMQEDARRMLADEPEPPAGANERIRDLVSCHLYSTWAWAWQRTGPDAPGKADAQEFMQDVSEMLARGLSAQVDLTEQAYLAGLDHATDPSTYLPTEFKTTEQIASELPLSDVQYEAGAGVLSLWISRWEEMSVEGGPTRRDEEAFLEQLTAALRAGHDRDWILYAADLAGGFLSTDLSYYLPKPDAQGGNV</sequence>